<proteinExistence type="inferred from homology"/>
<accession>A0A069CS74</accession>
<dbReference type="EMBL" id="DF820487">
    <property type="protein sequence ID" value="GAK30670.1"/>
    <property type="molecule type" value="Genomic_DNA"/>
</dbReference>
<evidence type="ECO:0000313" key="11">
    <source>
        <dbReference type="EMBL" id="GAK30670.1"/>
    </source>
</evidence>
<evidence type="ECO:0000256" key="10">
    <source>
        <dbReference type="HAMAP-Rule" id="MF_00019"/>
    </source>
</evidence>
<dbReference type="PANTHER" id="PTHR30100">
    <property type="entry name" value="FATTY ACID/PHOSPHOLIPID SYNTHESIS PROTEIN PLSX"/>
    <property type="match status" value="1"/>
</dbReference>
<dbReference type="Gene3D" id="3.40.718.10">
    <property type="entry name" value="Isopropylmalate Dehydrogenase"/>
    <property type="match status" value="1"/>
</dbReference>
<evidence type="ECO:0000256" key="7">
    <source>
        <dbReference type="ARBA" id="ARBA00023264"/>
    </source>
</evidence>
<keyword evidence="6 10" id="KW-0594">Phospholipid biosynthesis</keyword>
<evidence type="ECO:0000256" key="3">
    <source>
        <dbReference type="ARBA" id="ARBA00022516"/>
    </source>
</evidence>
<comment type="subunit">
    <text evidence="9 10">Homodimer. Probably interacts with PlsY.</text>
</comment>
<keyword evidence="7 10" id="KW-1208">Phospholipid metabolism</keyword>
<dbReference type="UniPathway" id="UPA00085"/>
<comment type="pathway">
    <text evidence="10">Lipid metabolism; phospholipid metabolism.</text>
</comment>
<dbReference type="OrthoDB" id="9806408at2"/>
<comment type="similarity">
    <text evidence="10">Belongs to the PlsX family.</text>
</comment>
<keyword evidence="3 10" id="KW-0444">Lipid biosynthesis</keyword>
<dbReference type="SUPFAM" id="SSF53659">
    <property type="entry name" value="Isocitrate/Isopropylmalate dehydrogenase-like"/>
    <property type="match status" value="1"/>
</dbReference>
<dbReference type="Pfam" id="PF02504">
    <property type="entry name" value="FA_synthesis"/>
    <property type="match status" value="1"/>
</dbReference>
<keyword evidence="4 10" id="KW-0808">Transferase</keyword>
<name>A0A069CS74_WEIOS</name>
<evidence type="ECO:0000256" key="2">
    <source>
        <dbReference type="ARBA" id="ARBA00022490"/>
    </source>
</evidence>
<dbReference type="PANTHER" id="PTHR30100:SF1">
    <property type="entry name" value="PHOSPHATE ACYLTRANSFERASE"/>
    <property type="match status" value="1"/>
</dbReference>
<evidence type="ECO:0000256" key="8">
    <source>
        <dbReference type="ARBA" id="ARBA00024069"/>
    </source>
</evidence>
<protein>
    <recommendedName>
        <fullName evidence="8 10">Phosphate acyltransferase</fullName>
        <ecNumber evidence="8 10">2.3.1.274</ecNumber>
    </recommendedName>
    <alternativeName>
        <fullName evidence="10">Acyl-ACP phosphotransacylase</fullName>
    </alternativeName>
    <alternativeName>
        <fullName evidence="10">Acyl-[acyl-carrier-protein]--phosphate acyltransferase</fullName>
    </alternativeName>
    <alternativeName>
        <fullName evidence="10">Phosphate-acyl-ACP acyltransferase</fullName>
    </alternativeName>
</protein>
<dbReference type="Proteomes" id="UP000030643">
    <property type="component" value="Unassembled WGS sequence"/>
</dbReference>
<dbReference type="GO" id="GO:0043811">
    <property type="term" value="F:phosphate:acyl-[acyl carrier protein] acyltransferase activity"/>
    <property type="evidence" value="ECO:0007669"/>
    <property type="project" value="UniProtKB-UniRule"/>
</dbReference>
<comment type="subcellular location">
    <subcellularLocation>
        <location evidence="10">Cytoplasm</location>
    </subcellularLocation>
    <text evidence="10">Associated with the membrane possibly through PlsY.</text>
</comment>
<dbReference type="HAMAP" id="MF_00019">
    <property type="entry name" value="PlsX"/>
    <property type="match status" value="1"/>
</dbReference>
<keyword evidence="12" id="KW-1185">Reference proteome</keyword>
<evidence type="ECO:0000256" key="5">
    <source>
        <dbReference type="ARBA" id="ARBA00023098"/>
    </source>
</evidence>
<keyword evidence="11" id="KW-0012">Acyltransferase</keyword>
<dbReference type="InterPro" id="IPR012281">
    <property type="entry name" value="Phospholipid_synth_PlsX-like"/>
</dbReference>
<evidence type="ECO:0000256" key="9">
    <source>
        <dbReference type="ARBA" id="ARBA00046608"/>
    </source>
</evidence>
<keyword evidence="2 10" id="KW-0963">Cytoplasm</keyword>
<keyword evidence="5 10" id="KW-0443">Lipid metabolism</keyword>
<dbReference type="STRING" id="1329250.WOSG25_041100"/>
<evidence type="ECO:0000256" key="1">
    <source>
        <dbReference type="ARBA" id="ARBA00001232"/>
    </source>
</evidence>
<evidence type="ECO:0000256" key="6">
    <source>
        <dbReference type="ARBA" id="ARBA00023209"/>
    </source>
</evidence>
<gene>
    <name evidence="10 11" type="primary">plsX</name>
    <name evidence="11" type="ORF">WOSG25_041100</name>
</gene>
<dbReference type="GO" id="GO:0006633">
    <property type="term" value="P:fatty acid biosynthetic process"/>
    <property type="evidence" value="ECO:0007669"/>
    <property type="project" value="UniProtKB-UniRule"/>
</dbReference>
<comment type="function">
    <text evidence="10">Catalyzes the reversible formation of acyl-phosphate (acyl-PO(4)) from acyl-[acyl-carrier-protein] (acyl-ACP). This enzyme utilizes acyl-ACP as fatty acyl donor, but not acyl-CoA.</text>
</comment>
<dbReference type="PIRSF" id="PIRSF002465">
    <property type="entry name" value="Phsphlp_syn_PlsX"/>
    <property type="match status" value="1"/>
</dbReference>
<reference evidence="12" key="1">
    <citation type="journal article" date="2014" name="Genome Announc.">
        <title>Draft genome sequence of Weissella oryzae SG25T, isolated from fermented rice grains.</title>
        <authorList>
            <person name="Tanizawa Y."/>
            <person name="Fujisawa T."/>
            <person name="Mochizuki T."/>
            <person name="Kaminuma E."/>
            <person name="Suzuki Y."/>
            <person name="Nakamura Y."/>
            <person name="Tohno M."/>
        </authorList>
    </citation>
    <scope>NUCLEOTIDE SEQUENCE [LARGE SCALE GENOMIC DNA]</scope>
    <source>
        <strain evidence="12">DSM 25784 / JCM 18191 / LMG 30913 / SG25</strain>
    </source>
</reference>
<comment type="catalytic activity">
    <reaction evidence="1 10">
        <text>a fatty acyl-[ACP] + phosphate = an acyl phosphate + holo-[ACP]</text>
        <dbReference type="Rhea" id="RHEA:42292"/>
        <dbReference type="Rhea" id="RHEA-COMP:9685"/>
        <dbReference type="Rhea" id="RHEA-COMP:14125"/>
        <dbReference type="ChEBI" id="CHEBI:43474"/>
        <dbReference type="ChEBI" id="CHEBI:59918"/>
        <dbReference type="ChEBI" id="CHEBI:64479"/>
        <dbReference type="ChEBI" id="CHEBI:138651"/>
        <dbReference type="EC" id="2.3.1.274"/>
    </reaction>
</comment>
<evidence type="ECO:0000313" key="12">
    <source>
        <dbReference type="Proteomes" id="UP000030643"/>
    </source>
</evidence>
<dbReference type="eggNOG" id="COG0416">
    <property type="taxonomic scope" value="Bacteria"/>
</dbReference>
<organism evidence="11 12">
    <name type="scientific">Weissella oryzae (strain DSM 25784 / JCM 18191 / LMG 30913 / SG25)</name>
    <dbReference type="NCBI Taxonomy" id="1329250"/>
    <lineage>
        <taxon>Bacteria</taxon>
        <taxon>Bacillati</taxon>
        <taxon>Bacillota</taxon>
        <taxon>Bacilli</taxon>
        <taxon>Lactobacillales</taxon>
        <taxon>Lactobacillaceae</taxon>
        <taxon>Weissella</taxon>
    </lineage>
</organism>
<evidence type="ECO:0000256" key="4">
    <source>
        <dbReference type="ARBA" id="ARBA00022679"/>
    </source>
</evidence>
<sequence>MFKIAVDAMGGDNAPQAVVAGIEQARDRLSDVEFMLFGQLDKVAPLIKNDERITLIQADEVIEMAEEPVKSVRRKKQSSLVLAANAVKAGEADALFSAGNTGALLAAGIFIVGRIKGIDRPALMTVMPAFAGPNDNFVMMDMGANAENRATHLYQYGVLGSFYATNILGYQAPRVGLLNNGTEADKGDQVHKAAHELLQYGADHQLLNFIGNVEARDILQGPADVVIADGFSGNATLKAIEGTALTLLKLMKDSIMSAGPLAKLGGALVKPALKTMQERLDYSKAGGAVVIGVKAPVVKAHGSSEAETIANTMVQIEAMLHADLVAKVESFVAEHAADLTVQSASDDEK</sequence>
<dbReference type="NCBIfam" id="TIGR00182">
    <property type="entry name" value="plsX"/>
    <property type="match status" value="1"/>
</dbReference>
<dbReference type="AlphaFoldDB" id="A0A069CS74"/>
<dbReference type="GO" id="GO:0008654">
    <property type="term" value="P:phospholipid biosynthetic process"/>
    <property type="evidence" value="ECO:0007669"/>
    <property type="project" value="UniProtKB-KW"/>
</dbReference>
<dbReference type="InterPro" id="IPR003664">
    <property type="entry name" value="FA_synthesis"/>
</dbReference>
<dbReference type="RefSeq" id="WP_027698762.1">
    <property type="nucleotide sequence ID" value="NZ_DF820487.1"/>
</dbReference>
<dbReference type="EC" id="2.3.1.274" evidence="8 10"/>
<dbReference type="GO" id="GO:0005737">
    <property type="term" value="C:cytoplasm"/>
    <property type="evidence" value="ECO:0007669"/>
    <property type="project" value="UniProtKB-SubCell"/>
</dbReference>